<feature type="domain" description="Glycosyltransferase family 28 N-terminal" evidence="1">
    <location>
        <begin position="3"/>
        <end position="105"/>
    </location>
</feature>
<dbReference type="EC" id="2.4.1.173" evidence="3"/>
<gene>
    <name evidence="3" type="ORF">J2R99_002279</name>
</gene>
<keyword evidence="3" id="KW-0808">Transferase</keyword>
<dbReference type="InterPro" id="IPR002213">
    <property type="entry name" value="UDP_glucos_trans"/>
</dbReference>
<organism evidence="3 4">
    <name type="scientific">Rhodopseudomonas julia</name>
    <dbReference type="NCBI Taxonomy" id="200617"/>
    <lineage>
        <taxon>Bacteria</taxon>
        <taxon>Pseudomonadati</taxon>
        <taxon>Pseudomonadota</taxon>
        <taxon>Alphaproteobacteria</taxon>
        <taxon>Hyphomicrobiales</taxon>
        <taxon>Nitrobacteraceae</taxon>
        <taxon>Rhodopseudomonas</taxon>
    </lineage>
</organism>
<feature type="domain" description="Erythromycin biosynthesis protein CIII-like C-terminal" evidence="2">
    <location>
        <begin position="302"/>
        <end position="401"/>
    </location>
</feature>
<dbReference type="Proteomes" id="UP001230253">
    <property type="component" value="Unassembled WGS sequence"/>
</dbReference>
<evidence type="ECO:0000313" key="3">
    <source>
        <dbReference type="EMBL" id="MDQ0326410.1"/>
    </source>
</evidence>
<dbReference type="Pfam" id="PF06722">
    <property type="entry name" value="EryCIII-like_C"/>
    <property type="match status" value="1"/>
</dbReference>
<comment type="caution">
    <text evidence="3">The sequence shown here is derived from an EMBL/GenBank/DDBJ whole genome shotgun (WGS) entry which is preliminary data.</text>
</comment>
<dbReference type="SUPFAM" id="SSF53756">
    <property type="entry name" value="UDP-Glycosyltransferase/glycogen phosphorylase"/>
    <property type="match status" value="1"/>
</dbReference>
<proteinExistence type="predicted"/>
<accession>A0ABU0C7C9</accession>
<dbReference type="PANTHER" id="PTHR48050:SF13">
    <property type="entry name" value="STEROL 3-BETA-GLUCOSYLTRANSFERASE UGT80A2"/>
    <property type="match status" value="1"/>
</dbReference>
<reference evidence="3 4" key="1">
    <citation type="submission" date="2023-07" db="EMBL/GenBank/DDBJ databases">
        <title>Genomic Encyclopedia of Type Strains, Phase IV (KMG-IV): sequencing the most valuable type-strain genomes for metagenomic binning, comparative biology and taxonomic classification.</title>
        <authorList>
            <person name="Goeker M."/>
        </authorList>
    </citation>
    <scope>NUCLEOTIDE SEQUENCE [LARGE SCALE GENOMIC DNA]</scope>
    <source>
        <strain evidence="3 4">DSM 11549</strain>
    </source>
</reference>
<evidence type="ECO:0000259" key="2">
    <source>
        <dbReference type="Pfam" id="PF06722"/>
    </source>
</evidence>
<dbReference type="Gene3D" id="3.40.50.2000">
    <property type="entry name" value="Glycogen Phosphorylase B"/>
    <property type="match status" value="2"/>
</dbReference>
<keyword evidence="4" id="KW-1185">Reference proteome</keyword>
<dbReference type="GO" id="GO:0016906">
    <property type="term" value="F:sterol 3-beta-glucosyltransferase activity"/>
    <property type="evidence" value="ECO:0007669"/>
    <property type="project" value="UniProtKB-EC"/>
</dbReference>
<sequence>MKVLILTYGSRGDVEPYVALGLGLEAHGHDVVLATSRRFQGFVEAHGLRFGPLSDALLAILDTDQGKALLEKGGGLFQVVKSSLEMWRQLKPLQQALIQECWEVARAFDPEIIVYHSKAAAAPSIADKLGCACVLATPVPMHVPTRAFRFAILPRLPLGGWVNKASYGLTNGVVKRVFGPLIQDFRGSLDLPAIKSYEPLTRSDGSDIPVLHGFSEVVLPRPEDWPESAHVTGYWFLPDDADWTPPDALAAFLAAGRPPVYVGFGSMSVRQPETLARLSVEALVAAGVRGILASGWGALKAEDLPENVLLIKEAPHSWLFPKMAAIVHHGGAGTTAAALRAGKPSLVVPFFGDQPFWGARVHAIGAGPKPIPRGKLTAGRLAAALRVMTQSQEMRERAAEIGALISNEDGVAVARGLIESAGAGPARR</sequence>
<protein>
    <submittedName>
        <fullName evidence="3">Sterol 3beta-glucosyltransferase</fullName>
        <ecNumber evidence="3">2.4.1.173</ecNumber>
    </submittedName>
</protein>
<dbReference type="PANTHER" id="PTHR48050">
    <property type="entry name" value="STEROL 3-BETA-GLUCOSYLTRANSFERASE"/>
    <property type="match status" value="1"/>
</dbReference>
<dbReference type="CDD" id="cd03784">
    <property type="entry name" value="GT1_Gtf-like"/>
    <property type="match status" value="1"/>
</dbReference>
<evidence type="ECO:0000313" key="4">
    <source>
        <dbReference type="Proteomes" id="UP001230253"/>
    </source>
</evidence>
<name>A0ABU0C7C9_9BRAD</name>
<keyword evidence="3" id="KW-0328">Glycosyltransferase</keyword>
<dbReference type="InterPro" id="IPR050426">
    <property type="entry name" value="Glycosyltransferase_28"/>
</dbReference>
<evidence type="ECO:0000259" key="1">
    <source>
        <dbReference type="Pfam" id="PF03033"/>
    </source>
</evidence>
<dbReference type="InterPro" id="IPR004276">
    <property type="entry name" value="GlycoTrans_28_N"/>
</dbReference>
<dbReference type="InterPro" id="IPR010610">
    <property type="entry name" value="EryCIII-like_C"/>
</dbReference>
<dbReference type="EMBL" id="JAUSUK010000002">
    <property type="protein sequence ID" value="MDQ0326410.1"/>
    <property type="molecule type" value="Genomic_DNA"/>
</dbReference>
<dbReference type="RefSeq" id="WP_307154595.1">
    <property type="nucleotide sequence ID" value="NZ_JAUSUK010000002.1"/>
</dbReference>
<dbReference type="Pfam" id="PF03033">
    <property type="entry name" value="Glyco_transf_28"/>
    <property type="match status" value="1"/>
</dbReference>